<dbReference type="OrthoDB" id="9800872at2"/>
<gene>
    <name evidence="3" type="ORF">BHF68_00335</name>
</gene>
<accession>A0A1E5G4T2</accession>
<proteinExistence type="predicted"/>
<dbReference type="SUPFAM" id="SSF52821">
    <property type="entry name" value="Rhodanese/Cell cycle control phosphatase"/>
    <property type="match status" value="1"/>
</dbReference>
<reference evidence="3 4" key="1">
    <citation type="submission" date="2016-09" db="EMBL/GenBank/DDBJ databases">
        <title>Draft genome sequence for the type strain of Desulfuribacillus alkaliarsenatis AHT28, an obligately anaerobic, sulfidogenic bacterium isolated from Russian soda lake sediments.</title>
        <authorList>
            <person name="Abin C.A."/>
            <person name="Hollibaugh J.T."/>
        </authorList>
    </citation>
    <scope>NUCLEOTIDE SEQUENCE [LARGE SCALE GENOMIC DNA]</scope>
    <source>
        <strain evidence="3 4">AHT28</strain>
    </source>
</reference>
<comment type="caution">
    <text evidence="3">The sequence shown here is derived from an EMBL/GenBank/DDBJ whole genome shotgun (WGS) entry which is preliminary data.</text>
</comment>
<keyword evidence="1" id="KW-1133">Transmembrane helix</keyword>
<dbReference type="InterPro" id="IPR001763">
    <property type="entry name" value="Rhodanese-like_dom"/>
</dbReference>
<name>A0A1E5G4T2_9FIRM</name>
<feature type="domain" description="Rhodanese" evidence="2">
    <location>
        <begin position="75"/>
        <end position="173"/>
    </location>
</feature>
<dbReference type="EMBL" id="MIJE01000001">
    <property type="protein sequence ID" value="OEF98173.1"/>
    <property type="molecule type" value="Genomic_DNA"/>
</dbReference>
<protein>
    <recommendedName>
        <fullName evidence="2">Rhodanese domain-containing protein</fullName>
    </recommendedName>
</protein>
<evidence type="ECO:0000313" key="3">
    <source>
        <dbReference type="EMBL" id="OEF98173.1"/>
    </source>
</evidence>
<evidence type="ECO:0000313" key="4">
    <source>
        <dbReference type="Proteomes" id="UP000094296"/>
    </source>
</evidence>
<organism evidence="3 4">
    <name type="scientific">Desulfuribacillus alkaliarsenatis</name>
    <dbReference type="NCBI Taxonomy" id="766136"/>
    <lineage>
        <taxon>Bacteria</taxon>
        <taxon>Bacillati</taxon>
        <taxon>Bacillota</taxon>
        <taxon>Desulfuribacillia</taxon>
        <taxon>Desulfuribacillales</taxon>
        <taxon>Desulfuribacillaceae</taxon>
        <taxon>Desulfuribacillus</taxon>
    </lineage>
</organism>
<dbReference type="AlphaFoldDB" id="A0A1E5G4T2"/>
<feature type="transmembrane region" description="Helical" evidence="1">
    <location>
        <begin position="6"/>
        <end position="24"/>
    </location>
</feature>
<dbReference type="STRING" id="766136.BHF68_00335"/>
<evidence type="ECO:0000256" key="1">
    <source>
        <dbReference type="SAM" id="Phobius"/>
    </source>
</evidence>
<dbReference type="Pfam" id="PF00581">
    <property type="entry name" value="Rhodanese"/>
    <property type="match status" value="1"/>
</dbReference>
<dbReference type="CDD" id="cd00158">
    <property type="entry name" value="RHOD"/>
    <property type="match status" value="1"/>
</dbReference>
<keyword evidence="1" id="KW-0812">Transmembrane</keyword>
<sequence>MQNKLVVGIIIAAMLVAGFGIGFFTNGYVSGGGIGTAPDGNEINIERASINLMKQQQAGGYELVDTQTLKQWIDAGENVLIIDTMPASFHQNTRIPGAVNAEMPIGTMDDATPAQKEAFAALLGDDKSKKIVVYCGFVACTRSDAGAAYAVSLGYENVYRHPGGIKAWQDAGY</sequence>
<keyword evidence="4" id="KW-1185">Reference proteome</keyword>
<evidence type="ECO:0000259" key="2">
    <source>
        <dbReference type="PROSITE" id="PS50206"/>
    </source>
</evidence>
<dbReference type="Gene3D" id="3.40.250.10">
    <property type="entry name" value="Rhodanese-like domain"/>
    <property type="match status" value="1"/>
</dbReference>
<dbReference type="PROSITE" id="PS50206">
    <property type="entry name" value="RHODANESE_3"/>
    <property type="match status" value="1"/>
</dbReference>
<keyword evidence="1" id="KW-0472">Membrane</keyword>
<dbReference type="Proteomes" id="UP000094296">
    <property type="component" value="Unassembled WGS sequence"/>
</dbReference>
<dbReference type="RefSeq" id="WP_069641665.1">
    <property type="nucleotide sequence ID" value="NZ_MIJE01000001.1"/>
</dbReference>
<dbReference type="InterPro" id="IPR036873">
    <property type="entry name" value="Rhodanese-like_dom_sf"/>
</dbReference>